<name>A0A5D3CG99_CUCMM</name>
<comment type="subunit">
    <text evidence="2 7">Homodimers and heterodimers.</text>
</comment>
<dbReference type="GO" id="GO:0005634">
    <property type="term" value="C:nucleus"/>
    <property type="evidence" value="ECO:0007669"/>
    <property type="project" value="UniProtKB-SubCell"/>
</dbReference>
<comment type="function">
    <text evidence="7">Aux/IAA proteins are short-lived transcriptional factors that function as repressors of early auxin response genes at low auxin concentrations.</text>
</comment>
<evidence type="ECO:0000313" key="11">
    <source>
        <dbReference type="Proteomes" id="UP000321947"/>
    </source>
</evidence>
<comment type="caution">
    <text evidence="10">The sequence shown here is derived from an EMBL/GenBank/DDBJ whole genome shotgun (WGS) entry which is preliminary data.</text>
</comment>
<evidence type="ECO:0000256" key="2">
    <source>
        <dbReference type="ARBA" id="ARBA00011726"/>
    </source>
</evidence>
<evidence type="ECO:0000256" key="6">
    <source>
        <dbReference type="ARBA" id="ARBA00023294"/>
    </source>
</evidence>
<dbReference type="InterPro" id="IPR053793">
    <property type="entry name" value="PB1-like"/>
</dbReference>
<dbReference type="InterPro" id="IPR044835">
    <property type="entry name" value="ARF_plant"/>
</dbReference>
<accession>A0A5D3CG99</accession>
<evidence type="ECO:0000256" key="1">
    <source>
        <dbReference type="ARBA" id="ARBA00004123"/>
    </source>
</evidence>
<proteinExistence type="inferred from homology"/>
<keyword evidence="7" id="KW-0678">Repressor</keyword>
<dbReference type="GO" id="GO:0003677">
    <property type="term" value="F:DNA binding"/>
    <property type="evidence" value="ECO:0007669"/>
    <property type="project" value="InterPro"/>
</dbReference>
<evidence type="ECO:0000259" key="9">
    <source>
        <dbReference type="PROSITE" id="PS51745"/>
    </source>
</evidence>
<dbReference type="InterPro" id="IPR033389">
    <property type="entry name" value="AUX/IAA_dom"/>
</dbReference>
<evidence type="ECO:0000256" key="8">
    <source>
        <dbReference type="SAM" id="MobiDB-lite"/>
    </source>
</evidence>
<dbReference type="Proteomes" id="UP000321947">
    <property type="component" value="Unassembled WGS sequence"/>
</dbReference>
<dbReference type="PANTHER" id="PTHR31384">
    <property type="entry name" value="AUXIN RESPONSE FACTOR 4-RELATED"/>
    <property type="match status" value="1"/>
</dbReference>
<keyword evidence="4 7" id="KW-0804">Transcription</keyword>
<evidence type="ECO:0000256" key="7">
    <source>
        <dbReference type="RuleBase" id="RU004549"/>
    </source>
</evidence>
<dbReference type="Pfam" id="PF02309">
    <property type="entry name" value="AUX_IAA"/>
    <property type="match status" value="1"/>
</dbReference>
<dbReference type="GO" id="GO:0006355">
    <property type="term" value="P:regulation of DNA-templated transcription"/>
    <property type="evidence" value="ECO:0007669"/>
    <property type="project" value="InterPro"/>
</dbReference>
<comment type="similarity">
    <text evidence="7">Belongs to the Aux/IAA family.</text>
</comment>
<keyword evidence="3 7" id="KW-0805">Transcription regulation</keyword>
<keyword evidence="5 7" id="KW-0539">Nucleus</keyword>
<dbReference type="GO" id="GO:0009734">
    <property type="term" value="P:auxin-activated signaling pathway"/>
    <property type="evidence" value="ECO:0007669"/>
    <property type="project" value="UniProtKB-UniRule"/>
</dbReference>
<evidence type="ECO:0000313" key="10">
    <source>
        <dbReference type="EMBL" id="TYK10831.1"/>
    </source>
</evidence>
<comment type="subcellular location">
    <subcellularLocation>
        <location evidence="1 7">Nucleus</location>
    </subcellularLocation>
</comment>
<dbReference type="SUPFAM" id="SSF54277">
    <property type="entry name" value="CAD &amp; PB1 domains"/>
    <property type="match status" value="1"/>
</dbReference>
<gene>
    <name evidence="10" type="ORF">E5676_scaffold332G001500</name>
</gene>
<evidence type="ECO:0000256" key="3">
    <source>
        <dbReference type="ARBA" id="ARBA00023015"/>
    </source>
</evidence>
<dbReference type="AlphaFoldDB" id="A0A5D3CG99"/>
<keyword evidence="6 7" id="KW-0927">Auxin signaling pathway</keyword>
<feature type="compositionally biased region" description="Polar residues" evidence="8">
    <location>
        <begin position="181"/>
        <end position="190"/>
    </location>
</feature>
<organism evidence="10 11">
    <name type="scientific">Cucumis melo var. makuwa</name>
    <name type="common">Oriental melon</name>
    <dbReference type="NCBI Taxonomy" id="1194695"/>
    <lineage>
        <taxon>Eukaryota</taxon>
        <taxon>Viridiplantae</taxon>
        <taxon>Streptophyta</taxon>
        <taxon>Embryophyta</taxon>
        <taxon>Tracheophyta</taxon>
        <taxon>Spermatophyta</taxon>
        <taxon>Magnoliopsida</taxon>
        <taxon>eudicotyledons</taxon>
        <taxon>Gunneridae</taxon>
        <taxon>Pentapetalae</taxon>
        <taxon>rosids</taxon>
        <taxon>fabids</taxon>
        <taxon>Cucurbitales</taxon>
        <taxon>Cucurbitaceae</taxon>
        <taxon>Benincaseae</taxon>
        <taxon>Cucumis</taxon>
    </lineage>
</organism>
<dbReference type="Gene3D" id="3.10.20.90">
    <property type="entry name" value="Phosphatidylinositol 3-kinase Catalytic Subunit, Chain A, domain 1"/>
    <property type="match status" value="1"/>
</dbReference>
<dbReference type="FunFam" id="3.10.20.90:FF:000047">
    <property type="entry name" value="Auxin response factor"/>
    <property type="match status" value="1"/>
</dbReference>
<feature type="region of interest" description="Disordered" evidence="8">
    <location>
        <begin position="171"/>
        <end position="190"/>
    </location>
</feature>
<feature type="domain" description="PB1" evidence="9">
    <location>
        <begin position="63"/>
        <end position="156"/>
    </location>
</feature>
<dbReference type="PANTHER" id="PTHR31384:SF21">
    <property type="entry name" value="AUXIN RESPONSE FACTOR 19"/>
    <property type="match status" value="1"/>
</dbReference>
<dbReference type="EMBL" id="SSTD01011064">
    <property type="protein sequence ID" value="TYK10831.1"/>
    <property type="molecule type" value="Genomic_DNA"/>
</dbReference>
<sequence length="190" mass="21251">MTLEVGGGTFVFGVSIRLKVFLGVPSTSAFKREWLLFFGKLGCAPFYGSYGENEITEFKGFERDPSDVQKRGSVGRCIDVTRYKGYDELRHDLARMFGIEGQLEDPQRTDWKLVYVDHENDILLVGDDPWEEFVSCVQSIKILSSAEVQQMSLDGNLGHIQAPNQACSGTDSGNAWRGQYDDNSAASFNR</sequence>
<reference evidence="10 11" key="1">
    <citation type="submission" date="2019-08" db="EMBL/GenBank/DDBJ databases">
        <title>Draft genome sequences of two oriental melons (Cucumis melo L. var makuwa).</title>
        <authorList>
            <person name="Kwon S.-Y."/>
        </authorList>
    </citation>
    <scope>NUCLEOTIDE SEQUENCE [LARGE SCALE GENOMIC DNA]</scope>
    <source>
        <strain evidence="11">cv. Chang Bougi</strain>
        <tissue evidence="10">Leaf</tissue>
    </source>
</reference>
<evidence type="ECO:0000256" key="4">
    <source>
        <dbReference type="ARBA" id="ARBA00023163"/>
    </source>
</evidence>
<evidence type="ECO:0000256" key="5">
    <source>
        <dbReference type="ARBA" id="ARBA00023242"/>
    </source>
</evidence>
<protein>
    <recommendedName>
        <fullName evidence="7">Auxin-responsive protein</fullName>
    </recommendedName>
</protein>
<dbReference type="PROSITE" id="PS51745">
    <property type="entry name" value="PB1"/>
    <property type="match status" value="1"/>
</dbReference>